<organism evidence="1 2">
    <name type="scientific">Candidatus Mycolicibacterium alkanivorans</name>
    <dbReference type="NCBI Taxonomy" id="2954114"/>
    <lineage>
        <taxon>Bacteria</taxon>
        <taxon>Bacillati</taxon>
        <taxon>Actinomycetota</taxon>
        <taxon>Actinomycetes</taxon>
        <taxon>Mycobacteriales</taxon>
        <taxon>Mycobacteriaceae</taxon>
        <taxon>Mycolicibacterium</taxon>
    </lineage>
</organism>
<evidence type="ECO:0000313" key="2">
    <source>
        <dbReference type="Proteomes" id="UP001139068"/>
    </source>
</evidence>
<dbReference type="SUPFAM" id="SSF140453">
    <property type="entry name" value="EsxAB dimer-like"/>
    <property type="match status" value="1"/>
</dbReference>
<dbReference type="RefSeq" id="WP_243070050.1">
    <property type="nucleotide sequence ID" value="NZ_JAIVFL010000001.1"/>
</dbReference>
<sequence length="98" mass="10302">MSWFAHLEDLVASATAVACHGDDLAARHLAADGRTDSAASGWTGRSAAALNDRAARWAATSTALLARIGEHAVDLHTCAHVYSVTEAQRAQACEQGTW</sequence>
<reference evidence="1" key="1">
    <citation type="journal article" date="2022" name="ISME J.">
        <title>Identification of active gaseous-alkane degraders at natural gas seeps.</title>
        <authorList>
            <person name="Farhan Ul Haque M."/>
            <person name="Hernandez M."/>
            <person name="Crombie A.T."/>
            <person name="Murrell J.C."/>
        </authorList>
    </citation>
    <scope>NUCLEOTIDE SEQUENCE</scope>
    <source>
        <strain evidence="1">ANDR5</strain>
    </source>
</reference>
<comment type="caution">
    <text evidence="1">The sequence shown here is derived from an EMBL/GenBank/DDBJ whole genome shotgun (WGS) entry which is preliminary data.</text>
</comment>
<dbReference type="EMBL" id="JAIVFL010000001">
    <property type="protein sequence ID" value="MCI4673520.1"/>
    <property type="molecule type" value="Genomic_DNA"/>
</dbReference>
<dbReference type="InterPro" id="IPR036689">
    <property type="entry name" value="ESAT-6-like_sf"/>
</dbReference>
<protein>
    <recommendedName>
        <fullName evidence="3">ESX-1 secretion-associated protein</fullName>
    </recommendedName>
</protein>
<gene>
    <name evidence="1" type="ORF">K9U37_00560</name>
</gene>
<proteinExistence type="predicted"/>
<keyword evidence="2" id="KW-1185">Reference proteome</keyword>
<name>A0ABS9YQG7_9MYCO</name>
<evidence type="ECO:0000313" key="1">
    <source>
        <dbReference type="EMBL" id="MCI4673520.1"/>
    </source>
</evidence>
<dbReference type="Proteomes" id="UP001139068">
    <property type="component" value="Unassembled WGS sequence"/>
</dbReference>
<accession>A0ABS9YQG7</accession>
<evidence type="ECO:0008006" key="3">
    <source>
        <dbReference type="Google" id="ProtNLM"/>
    </source>
</evidence>
<dbReference type="Gene3D" id="1.10.287.1060">
    <property type="entry name" value="ESAT-6-like"/>
    <property type="match status" value="1"/>
</dbReference>